<proteinExistence type="predicted"/>
<dbReference type="InterPro" id="IPR018616">
    <property type="entry name" value="GUCD1"/>
</dbReference>
<evidence type="ECO:0000313" key="2">
    <source>
        <dbReference type="Proteomes" id="UP000242146"/>
    </source>
</evidence>
<reference evidence="1 2" key="1">
    <citation type="submission" date="2016-07" db="EMBL/GenBank/DDBJ databases">
        <title>Pervasive Adenine N6-methylation of Active Genes in Fungi.</title>
        <authorList>
            <consortium name="DOE Joint Genome Institute"/>
            <person name="Mondo S.J."/>
            <person name="Dannebaum R.O."/>
            <person name="Kuo R.C."/>
            <person name="Labutti K."/>
            <person name="Haridas S."/>
            <person name="Kuo A."/>
            <person name="Salamov A."/>
            <person name="Ahrendt S.R."/>
            <person name="Lipzen A."/>
            <person name="Sullivan W."/>
            <person name="Andreopoulos W.B."/>
            <person name="Clum A."/>
            <person name="Lindquist E."/>
            <person name="Daum C."/>
            <person name="Ramamoorthy G.K."/>
            <person name="Gryganskyi A."/>
            <person name="Culley D."/>
            <person name="Magnuson J.K."/>
            <person name="James T.Y."/>
            <person name="O'Malley M.A."/>
            <person name="Stajich J.E."/>
            <person name="Spatafora J.W."/>
            <person name="Visel A."/>
            <person name="Grigoriev I.V."/>
        </authorList>
    </citation>
    <scope>NUCLEOTIDE SEQUENCE [LARGE SCALE GENOMIC DNA]</scope>
    <source>
        <strain evidence="1 2">NRRL 3301</strain>
    </source>
</reference>
<dbReference type="EMBL" id="MCGT01000016">
    <property type="protein sequence ID" value="ORX53235.1"/>
    <property type="molecule type" value="Genomic_DNA"/>
</dbReference>
<dbReference type="PANTHER" id="PTHR31400:SF1">
    <property type="entry name" value="PROTEIN GUCD1"/>
    <property type="match status" value="1"/>
</dbReference>
<dbReference type="Pfam" id="PF09778">
    <property type="entry name" value="Guanylate_cyc_2"/>
    <property type="match status" value="1"/>
</dbReference>
<organism evidence="1 2">
    <name type="scientific">Hesseltinella vesiculosa</name>
    <dbReference type="NCBI Taxonomy" id="101127"/>
    <lineage>
        <taxon>Eukaryota</taxon>
        <taxon>Fungi</taxon>
        <taxon>Fungi incertae sedis</taxon>
        <taxon>Mucoromycota</taxon>
        <taxon>Mucoromycotina</taxon>
        <taxon>Mucoromycetes</taxon>
        <taxon>Mucorales</taxon>
        <taxon>Cunninghamellaceae</taxon>
        <taxon>Hesseltinella</taxon>
    </lineage>
</organism>
<sequence>MVLRGLLVNATMNDLVKECKVESVWTIDLAFLLGKYVHDFTYYTSYLGSRREHQDDVFYQDDYDADELRVNRLFAKAKSASIHVVRMVLPLDDFKRFLHCQKFAMITLINARLLNCPICKKHETCVAIACSQVELLLERVKRQSYIGHFIVLIGYDPKEDVFIYRDPNAADGFCVISSKQFDLARQADGTDHDCIVVQLDQ</sequence>
<name>A0A1X2GHL4_9FUNG</name>
<dbReference type="AlphaFoldDB" id="A0A1X2GHL4"/>
<accession>A0A1X2GHL4</accession>
<gene>
    <name evidence="1" type="ORF">DM01DRAFT_1336414</name>
</gene>
<protein>
    <submittedName>
        <fullName evidence="1">Uncharacterized protein</fullName>
    </submittedName>
</protein>
<comment type="caution">
    <text evidence="1">The sequence shown here is derived from an EMBL/GenBank/DDBJ whole genome shotgun (WGS) entry which is preliminary data.</text>
</comment>
<evidence type="ECO:0000313" key="1">
    <source>
        <dbReference type="EMBL" id="ORX53235.1"/>
    </source>
</evidence>
<dbReference type="OrthoDB" id="206796at2759"/>
<dbReference type="Proteomes" id="UP000242146">
    <property type="component" value="Unassembled WGS sequence"/>
</dbReference>
<dbReference type="PANTHER" id="PTHR31400">
    <property type="entry name" value="GUANYLYL CYCLASE DOMAIN CONTAINING PROTEIN 1 GUCD1"/>
    <property type="match status" value="1"/>
</dbReference>
<keyword evidence="2" id="KW-1185">Reference proteome</keyword>